<dbReference type="Gene3D" id="3.30.710.10">
    <property type="entry name" value="Potassium Channel Kv1.1, Chain A"/>
    <property type="match status" value="1"/>
</dbReference>
<dbReference type="EMBL" id="JBCGBO010000024">
    <property type="protein sequence ID" value="KAK9182472.1"/>
    <property type="molecule type" value="Genomic_DNA"/>
</dbReference>
<dbReference type="Proteomes" id="UP001428341">
    <property type="component" value="Unassembled WGS sequence"/>
</dbReference>
<dbReference type="InterPro" id="IPR002083">
    <property type="entry name" value="MATH/TRAF_dom"/>
</dbReference>
<dbReference type="InterPro" id="IPR008974">
    <property type="entry name" value="TRAF-like"/>
</dbReference>
<organism evidence="7 8">
    <name type="scientific">Citrus x changshan-huyou</name>
    <dbReference type="NCBI Taxonomy" id="2935761"/>
    <lineage>
        <taxon>Eukaryota</taxon>
        <taxon>Viridiplantae</taxon>
        <taxon>Streptophyta</taxon>
        <taxon>Embryophyta</taxon>
        <taxon>Tracheophyta</taxon>
        <taxon>Spermatophyta</taxon>
        <taxon>Magnoliopsida</taxon>
        <taxon>eudicotyledons</taxon>
        <taxon>Gunneridae</taxon>
        <taxon>Pentapetalae</taxon>
        <taxon>rosids</taxon>
        <taxon>malvids</taxon>
        <taxon>Sapindales</taxon>
        <taxon>Rutaceae</taxon>
        <taxon>Aurantioideae</taxon>
        <taxon>Citrus</taxon>
    </lineage>
</organism>
<dbReference type="Pfam" id="PF24570">
    <property type="entry name" value="BACK_BPM_SPOP"/>
    <property type="match status" value="1"/>
</dbReference>
<dbReference type="PROSITE" id="PS50097">
    <property type="entry name" value="BTB"/>
    <property type="match status" value="1"/>
</dbReference>
<comment type="caution">
    <text evidence="7">The sequence shown here is derived from an EMBL/GenBank/DDBJ whole genome shotgun (WGS) entry which is preliminary data.</text>
</comment>
<dbReference type="PROSITE" id="PS50144">
    <property type="entry name" value="MATH"/>
    <property type="match status" value="1"/>
</dbReference>
<evidence type="ECO:0000256" key="3">
    <source>
        <dbReference type="ARBA" id="ARBA00010846"/>
    </source>
</evidence>
<dbReference type="Gene3D" id="2.60.210.10">
    <property type="entry name" value="Apoptosis, Tumor Necrosis Factor Receptor Associated Protein 2, Chain A"/>
    <property type="match status" value="1"/>
</dbReference>
<dbReference type="Gene3D" id="1.25.40.420">
    <property type="match status" value="1"/>
</dbReference>
<dbReference type="InterPro" id="IPR045005">
    <property type="entry name" value="BPM1-6"/>
</dbReference>
<proteinExistence type="inferred from homology"/>
<dbReference type="SMART" id="SM00225">
    <property type="entry name" value="BTB"/>
    <property type="match status" value="1"/>
</dbReference>
<dbReference type="AlphaFoldDB" id="A0AAP0LR60"/>
<evidence type="ECO:0000313" key="7">
    <source>
        <dbReference type="EMBL" id="KAK9182472.1"/>
    </source>
</evidence>
<reference evidence="7 8" key="1">
    <citation type="submission" date="2024-05" db="EMBL/GenBank/DDBJ databases">
        <title>Haplotype-resolved chromosome-level genome assembly of Huyou (Citrus changshanensis).</title>
        <authorList>
            <person name="Miao C."/>
            <person name="Chen W."/>
            <person name="Wu Y."/>
            <person name="Wang L."/>
            <person name="Zhao S."/>
            <person name="Grierson D."/>
            <person name="Xu C."/>
            <person name="Chen K."/>
        </authorList>
    </citation>
    <scope>NUCLEOTIDE SEQUENCE [LARGE SCALE GENOMIC DNA]</scope>
    <source>
        <strain evidence="7">01-14</strain>
        <tissue evidence="7">Leaf</tissue>
    </source>
</reference>
<dbReference type="CDD" id="cd00121">
    <property type="entry name" value="MATH"/>
    <property type="match status" value="1"/>
</dbReference>
<dbReference type="SUPFAM" id="SSF49599">
    <property type="entry name" value="TRAF domain-like"/>
    <property type="match status" value="1"/>
</dbReference>
<dbReference type="InterPro" id="IPR034090">
    <property type="entry name" value="BPM_C"/>
</dbReference>
<sequence length="508" mass="55894">MGTIRVCKDPTKPSITPVTTSTARNETINGSHQFKISGYSLSKGMGIGKYIASDTFIVGGYAWAVYFYPDGKSAEDNAAYVSLFIALASEGTDVRALFELTLLDQSGKERHKVHTHFGRTLESGPYALKYRGSMWGYKRFFKRTLLETSDYLKDDCLSVSCCVGVVKSYTEGPKTYSIPVPPSDIGKQFGKLLEGGRFTDVNFEVDGERFAAHKLVLATRSPVFKAQLFGPLKDQNTQCIKVEDMEVPVFKEEVASSVGCLCEALLHFIYWDALPDMEDLVDLSPKWASTLMAQHLLAAADRYALERLKLLCEAKLCEDVAINTVATTLALAEQHHCSQLKAVCLKFIASPENLKAVMQTDGFEYLKESCPSVLTELLQYVAKIGEHSVIASGHGNETLPDGCDVNGRRVKQRVSKSKGHHETPKSVGSWNGVSGVPGQRLLKNAHHFTFGSTGLSRNTPQDLTGNLIKGYQTDFTSTCSKLTVMVVAQNQTRTVEQEEEGRGQLNPN</sequence>
<comment type="function">
    <text evidence="1">May act as a substrate-specific adapter of an E3 ubiquitin-protein ligase complex (CUL3-RBX1-BTB) which mediates the ubiquitination and subsequent proteasomal degradation of target proteins.</text>
</comment>
<feature type="domain" description="BTB" evidence="5">
    <location>
        <begin position="199"/>
        <end position="270"/>
    </location>
</feature>
<dbReference type="GO" id="GO:0016567">
    <property type="term" value="P:protein ubiquitination"/>
    <property type="evidence" value="ECO:0007669"/>
    <property type="project" value="InterPro"/>
</dbReference>
<evidence type="ECO:0000259" key="6">
    <source>
        <dbReference type="PROSITE" id="PS50144"/>
    </source>
</evidence>
<comment type="similarity">
    <text evidence="3">Belongs to the Tdpoz family.</text>
</comment>
<keyword evidence="8" id="KW-1185">Reference proteome</keyword>
<dbReference type="InterPro" id="IPR056423">
    <property type="entry name" value="BACK_BPM_SPOP"/>
</dbReference>
<evidence type="ECO:0000256" key="4">
    <source>
        <dbReference type="SAM" id="MobiDB-lite"/>
    </source>
</evidence>
<feature type="region of interest" description="Disordered" evidence="4">
    <location>
        <begin position="412"/>
        <end position="433"/>
    </location>
</feature>
<dbReference type="PANTHER" id="PTHR26379">
    <property type="entry name" value="BTB/POZ AND MATH DOMAIN-CONTAINING PROTEIN 1"/>
    <property type="match status" value="1"/>
</dbReference>
<dbReference type="CDD" id="cd14736">
    <property type="entry name" value="BACK_AtBPM-like"/>
    <property type="match status" value="1"/>
</dbReference>
<name>A0AAP0LR60_9ROSI</name>
<evidence type="ECO:0000259" key="5">
    <source>
        <dbReference type="PROSITE" id="PS50097"/>
    </source>
</evidence>
<gene>
    <name evidence="7" type="ORF">WN944_025617</name>
</gene>
<evidence type="ECO:0000256" key="2">
    <source>
        <dbReference type="ARBA" id="ARBA00004906"/>
    </source>
</evidence>
<dbReference type="Pfam" id="PF22486">
    <property type="entry name" value="MATH_2"/>
    <property type="match status" value="1"/>
</dbReference>
<protein>
    <submittedName>
        <fullName evidence="7">Uncharacterized protein</fullName>
    </submittedName>
</protein>
<dbReference type="InterPro" id="IPR011333">
    <property type="entry name" value="SKP1/BTB/POZ_sf"/>
</dbReference>
<dbReference type="GO" id="GO:0071472">
    <property type="term" value="P:cellular response to salt stress"/>
    <property type="evidence" value="ECO:0007669"/>
    <property type="project" value="UniProtKB-ARBA"/>
</dbReference>
<dbReference type="FunFam" id="3.30.710.10:FF:000136">
    <property type="entry name" value="BTB-POZ and math domain 1"/>
    <property type="match status" value="1"/>
</dbReference>
<dbReference type="SMART" id="SM00061">
    <property type="entry name" value="MATH"/>
    <property type="match status" value="1"/>
</dbReference>
<dbReference type="Pfam" id="PF00651">
    <property type="entry name" value="BTB"/>
    <property type="match status" value="1"/>
</dbReference>
<dbReference type="CDD" id="cd18280">
    <property type="entry name" value="BTB_POZ_BPM_plant"/>
    <property type="match status" value="1"/>
</dbReference>
<dbReference type="SUPFAM" id="SSF54695">
    <property type="entry name" value="POZ domain"/>
    <property type="match status" value="1"/>
</dbReference>
<dbReference type="InterPro" id="IPR000210">
    <property type="entry name" value="BTB/POZ_dom"/>
</dbReference>
<feature type="domain" description="MATH" evidence="6">
    <location>
        <begin position="29"/>
        <end position="163"/>
    </location>
</feature>
<dbReference type="FunFam" id="1.25.40.420:FF:000023">
    <property type="entry name" value="BTB-POZ and math domain 1"/>
    <property type="match status" value="1"/>
</dbReference>
<evidence type="ECO:0000313" key="8">
    <source>
        <dbReference type="Proteomes" id="UP001428341"/>
    </source>
</evidence>
<comment type="pathway">
    <text evidence="2">Protein modification; protein ubiquitination.</text>
</comment>
<dbReference type="PANTHER" id="PTHR26379:SF434">
    <property type="entry name" value="BTB_POZ AND MATH DOMAIN-CONTAINING PROTEIN 2"/>
    <property type="match status" value="1"/>
</dbReference>
<accession>A0AAP0LR60</accession>
<evidence type="ECO:0000256" key="1">
    <source>
        <dbReference type="ARBA" id="ARBA00002668"/>
    </source>
</evidence>